<evidence type="ECO:0000256" key="6">
    <source>
        <dbReference type="ARBA" id="ARBA00023136"/>
    </source>
</evidence>
<gene>
    <name evidence="9" type="ORF">FTUN_6425</name>
</gene>
<protein>
    <recommendedName>
        <fullName evidence="8">Type II secretion system protein GspF domain-containing protein</fullName>
    </recommendedName>
</protein>
<dbReference type="PANTHER" id="PTHR30012:SF0">
    <property type="entry name" value="TYPE II SECRETION SYSTEM PROTEIN F-RELATED"/>
    <property type="match status" value="1"/>
</dbReference>
<evidence type="ECO:0000256" key="1">
    <source>
        <dbReference type="ARBA" id="ARBA00004651"/>
    </source>
</evidence>
<evidence type="ECO:0000256" key="2">
    <source>
        <dbReference type="ARBA" id="ARBA00005745"/>
    </source>
</evidence>
<evidence type="ECO:0000256" key="5">
    <source>
        <dbReference type="ARBA" id="ARBA00022989"/>
    </source>
</evidence>
<dbReference type="InterPro" id="IPR018076">
    <property type="entry name" value="T2SS_GspF_dom"/>
</dbReference>
<dbReference type="InterPro" id="IPR042094">
    <property type="entry name" value="T2SS_GspF_sf"/>
</dbReference>
<evidence type="ECO:0000313" key="9">
    <source>
        <dbReference type="EMBL" id="QJW98830.1"/>
    </source>
</evidence>
<organism evidence="9 10">
    <name type="scientific">Frigoriglobus tundricola</name>
    <dbReference type="NCBI Taxonomy" id="2774151"/>
    <lineage>
        <taxon>Bacteria</taxon>
        <taxon>Pseudomonadati</taxon>
        <taxon>Planctomycetota</taxon>
        <taxon>Planctomycetia</taxon>
        <taxon>Gemmatales</taxon>
        <taxon>Gemmataceae</taxon>
        <taxon>Frigoriglobus</taxon>
    </lineage>
</organism>
<evidence type="ECO:0000256" key="3">
    <source>
        <dbReference type="ARBA" id="ARBA00022475"/>
    </source>
</evidence>
<evidence type="ECO:0000256" key="4">
    <source>
        <dbReference type="ARBA" id="ARBA00022692"/>
    </source>
</evidence>
<keyword evidence="4 7" id="KW-0812">Transmembrane</keyword>
<dbReference type="AlphaFoldDB" id="A0A6M5YZH3"/>
<feature type="domain" description="Type II secretion system protein GspF" evidence="8">
    <location>
        <begin position="16"/>
        <end position="135"/>
    </location>
</feature>
<dbReference type="PANTHER" id="PTHR30012">
    <property type="entry name" value="GENERAL SECRETION PATHWAY PROTEIN"/>
    <property type="match status" value="1"/>
</dbReference>
<evidence type="ECO:0000256" key="7">
    <source>
        <dbReference type="SAM" id="Phobius"/>
    </source>
</evidence>
<dbReference type="Proteomes" id="UP000503447">
    <property type="component" value="Chromosome"/>
</dbReference>
<dbReference type="RefSeq" id="WP_171473915.1">
    <property type="nucleotide sequence ID" value="NZ_CP053452.2"/>
</dbReference>
<evidence type="ECO:0000259" key="8">
    <source>
        <dbReference type="Pfam" id="PF00482"/>
    </source>
</evidence>
<feature type="transmembrane region" description="Helical" evidence="7">
    <location>
        <begin position="319"/>
        <end position="340"/>
    </location>
</feature>
<name>A0A6M5YZH3_9BACT</name>
<feature type="transmembrane region" description="Helical" evidence="7">
    <location>
        <begin position="167"/>
        <end position="191"/>
    </location>
</feature>
<dbReference type="InterPro" id="IPR003004">
    <property type="entry name" value="GspF/PilC"/>
</dbReference>
<accession>A0A6M5YZH3</accession>
<keyword evidence="10" id="KW-1185">Reference proteome</keyword>
<dbReference type="GO" id="GO:0005886">
    <property type="term" value="C:plasma membrane"/>
    <property type="evidence" value="ECO:0007669"/>
    <property type="project" value="UniProtKB-SubCell"/>
</dbReference>
<proteinExistence type="inferred from homology"/>
<comment type="subcellular location">
    <subcellularLocation>
        <location evidence="1">Cell membrane</location>
        <topology evidence="1">Multi-pass membrane protein</topology>
    </subcellularLocation>
</comment>
<dbReference type="KEGG" id="ftj:FTUN_6425"/>
<keyword evidence="3" id="KW-1003">Cell membrane</keyword>
<evidence type="ECO:0000313" key="10">
    <source>
        <dbReference type="Proteomes" id="UP000503447"/>
    </source>
</evidence>
<sequence>MWFNRQLSTTSLIDLCRALRYSLSGGMMLRDAFGLLAREGTPPLRRAAAGLNEDLKAGWSLHEAMDKQAHVFPPLFRALATVGEETGNLPEVMGELEKYYLAQQKLRRDFISDISWPLVQFFAAVLIIAGLILILGMIQLSSPSKGRTLDGKPIDPLGLGLLGADGAVTFLCWVAAALFAGFLVVRLITFVTGRYPRLQRYLFRVPVLGPCLRALAMNRLCIALRMMLDTRMSIVKAIRLAFTATDNAAFMAAAPQVEASIRRGNSISDSFTQTAIFPDSFRSAVAVAEESGRLPEMCAVQAENYNEQAQRRLSTLNKFASAFIWLLVAAFIITAIFRIFTTVYLKNLNNASDDGKPALTVPDSPLIPKPGP</sequence>
<feature type="transmembrane region" description="Helical" evidence="7">
    <location>
        <begin position="114"/>
        <end position="138"/>
    </location>
</feature>
<comment type="similarity">
    <text evidence="2">Belongs to the GSP F family.</text>
</comment>
<keyword evidence="5 7" id="KW-1133">Transmembrane helix</keyword>
<dbReference type="EMBL" id="CP053452">
    <property type="protein sequence ID" value="QJW98830.1"/>
    <property type="molecule type" value="Genomic_DNA"/>
</dbReference>
<feature type="domain" description="Type II secretion system protein GspF" evidence="8">
    <location>
        <begin position="222"/>
        <end position="337"/>
    </location>
</feature>
<dbReference type="Gene3D" id="1.20.81.30">
    <property type="entry name" value="Type II secretion system (T2SS), domain F"/>
    <property type="match status" value="2"/>
</dbReference>
<reference evidence="10" key="1">
    <citation type="submission" date="2020-05" db="EMBL/GenBank/DDBJ databases">
        <title>Frigoriglobus tundricola gen. nov., sp. nov., a psychrotolerant cellulolytic planctomycete of the family Gemmataceae with two divergent copies of 16S rRNA gene.</title>
        <authorList>
            <person name="Kulichevskaya I.S."/>
            <person name="Ivanova A.A."/>
            <person name="Naumoff D.G."/>
            <person name="Beletsky A.V."/>
            <person name="Rijpstra W.I.C."/>
            <person name="Sinninghe Damste J.S."/>
            <person name="Mardanov A.V."/>
            <person name="Ravin N.V."/>
            <person name="Dedysh S.N."/>
        </authorList>
    </citation>
    <scope>NUCLEOTIDE SEQUENCE [LARGE SCALE GENOMIC DNA]</scope>
    <source>
        <strain evidence="10">PL17</strain>
    </source>
</reference>
<dbReference type="Pfam" id="PF00482">
    <property type="entry name" value="T2SSF"/>
    <property type="match status" value="2"/>
</dbReference>
<keyword evidence="6 7" id="KW-0472">Membrane</keyword>